<organism evidence="1 2">
    <name type="scientific">Nocardia gamkensis</name>
    <dbReference type="NCBI Taxonomy" id="352869"/>
    <lineage>
        <taxon>Bacteria</taxon>
        <taxon>Bacillati</taxon>
        <taxon>Actinomycetota</taxon>
        <taxon>Actinomycetes</taxon>
        <taxon>Mycobacteriales</taxon>
        <taxon>Nocardiaceae</taxon>
        <taxon>Nocardia</taxon>
    </lineage>
</organism>
<dbReference type="Gene3D" id="3.30.460.40">
    <property type="match status" value="1"/>
</dbReference>
<evidence type="ECO:0000313" key="1">
    <source>
        <dbReference type="EMBL" id="NKY24683.1"/>
    </source>
</evidence>
<keyword evidence="2" id="KW-1185">Reference proteome</keyword>
<protein>
    <recommendedName>
        <fullName evidence="3">Amino acid transporter</fullName>
    </recommendedName>
</protein>
<comment type="caution">
    <text evidence="1">The sequence shown here is derived from an EMBL/GenBank/DDBJ whole genome shotgun (WGS) entry which is preliminary data.</text>
</comment>
<sequence>MREFPIPPPRDAKEAEFQDLWGPWALVTPRDVCEVLGDIDAPWWIAGGWAIDAWTGTRREHSDVDASMFRADLPALRSAARGRLHIWSAGPDGIRPVDDRFPALPDSADQVWLRANARSPWLIDLLLNPGQRGAWVNRRDRTMVAPLDEVTWIADDGIRYLNPEFVLIFKVKQARPKDRADLERTWPELSSAQRTVVRTYVSDHHPEHEWLALLK</sequence>
<dbReference type="EMBL" id="JAAXOS010000001">
    <property type="protein sequence ID" value="NKY24683.1"/>
    <property type="molecule type" value="Genomic_DNA"/>
</dbReference>
<dbReference type="InterPro" id="IPR019646">
    <property type="entry name" value="Aminoglyc_AdlTrfase"/>
</dbReference>
<dbReference type="RefSeq" id="WP_063910487.1">
    <property type="nucleotide sequence ID" value="NZ_JAAXOS010000001.1"/>
</dbReference>
<reference evidence="1 2" key="1">
    <citation type="submission" date="2020-04" db="EMBL/GenBank/DDBJ databases">
        <title>MicrobeNet Type strains.</title>
        <authorList>
            <person name="Nicholson A.C."/>
        </authorList>
    </citation>
    <scope>NUCLEOTIDE SEQUENCE [LARGE SCALE GENOMIC DNA]</scope>
    <source>
        <strain evidence="1 2">DSM 44956</strain>
    </source>
</reference>
<evidence type="ECO:0000313" key="2">
    <source>
        <dbReference type="Proteomes" id="UP000540698"/>
    </source>
</evidence>
<dbReference type="Pfam" id="PF10706">
    <property type="entry name" value="Aminoglyc_resit"/>
    <property type="match status" value="1"/>
</dbReference>
<dbReference type="AlphaFoldDB" id="A0A7X6R0X2"/>
<evidence type="ECO:0008006" key="3">
    <source>
        <dbReference type="Google" id="ProtNLM"/>
    </source>
</evidence>
<accession>A0A7X6R0X2</accession>
<proteinExistence type="predicted"/>
<dbReference type="Proteomes" id="UP000540698">
    <property type="component" value="Unassembled WGS sequence"/>
</dbReference>
<name>A0A7X6R0X2_9NOCA</name>
<gene>
    <name evidence="1" type="ORF">HGB38_00285</name>
</gene>